<feature type="signal peptide" evidence="6">
    <location>
        <begin position="1"/>
        <end position="23"/>
    </location>
</feature>
<dbReference type="InterPro" id="IPR044174">
    <property type="entry name" value="BC10-like"/>
</dbReference>
<protein>
    <recommendedName>
        <fullName evidence="9">Core-2/I-branching beta-1,6-N-acetylglucosaminyltransferase family protein</fullName>
    </recommendedName>
</protein>
<dbReference type="Pfam" id="PF02485">
    <property type="entry name" value="Branch"/>
    <property type="match status" value="1"/>
</dbReference>
<keyword evidence="8" id="KW-1185">Reference proteome</keyword>
<gene>
    <name evidence="7" type="ORF">Nepgr_014536</name>
</gene>
<comment type="subcellular location">
    <subcellularLocation>
        <location evidence="1">Membrane</location>
        <topology evidence="1">Single-pass type II membrane protein</topology>
    </subcellularLocation>
</comment>
<dbReference type="InterPro" id="IPR003406">
    <property type="entry name" value="Glyco_trans_14"/>
</dbReference>
<dbReference type="PANTHER" id="PTHR31042:SF140">
    <property type="entry name" value="CORE-2_I-BRANCHING BETA-1,6-N-ACETYLGLUCOSAMINYLTRANSFERASE FAMILY PROTEIN"/>
    <property type="match status" value="1"/>
</dbReference>
<dbReference type="EMBL" id="BSYO01000012">
    <property type="protein sequence ID" value="GMH12695.1"/>
    <property type="molecule type" value="Genomic_DNA"/>
</dbReference>
<feature type="chain" id="PRO_5042102112" description="Core-2/I-branching beta-1,6-N-acetylglucosaminyltransferase family protein" evidence="6">
    <location>
        <begin position="24"/>
        <end position="351"/>
    </location>
</feature>
<proteinExistence type="predicted"/>
<dbReference type="AlphaFoldDB" id="A0AAD3SJF6"/>
<evidence type="ECO:0000313" key="7">
    <source>
        <dbReference type="EMBL" id="GMH12695.1"/>
    </source>
</evidence>
<evidence type="ECO:0000256" key="1">
    <source>
        <dbReference type="ARBA" id="ARBA00004606"/>
    </source>
</evidence>
<keyword evidence="2" id="KW-0328">Glycosyltransferase</keyword>
<keyword evidence="4" id="KW-0472">Membrane</keyword>
<sequence>MFQSQFARTFCLIFSLPLLFLLAPHILPPRHVPISLPDELDDLALFNRAVATGLRSSSNPKSTFFRLGSTNPKFKIAFMFLTNTDLFFAPLWERFFNNSSKDLYNIYIHSDPSSNVKDPGGIFEDRFIPSKHTERSSPTLISAARRLLATAILDDSMNFYFALISQSCIPLHSFGYMYRSLFHTPFSWRPIKFRSFIEIQSNGSILHDRYYARGKNVMMPEVPFSEFRVGSQFFILTKKHAMLVLKDRKLWRKFRLPCINVESCYPEEHYFPTLLSMADSEGCSHFTLTRVNWTGSFNGHPHTYSPSEVSPPLIYELRQSNFTYDYLFARKFSPDCLTLLMDMADSVIIKD</sequence>
<name>A0AAD3SJF6_NEPGR</name>
<evidence type="ECO:0000313" key="8">
    <source>
        <dbReference type="Proteomes" id="UP001279734"/>
    </source>
</evidence>
<dbReference type="GO" id="GO:0016757">
    <property type="term" value="F:glycosyltransferase activity"/>
    <property type="evidence" value="ECO:0007669"/>
    <property type="project" value="UniProtKB-KW"/>
</dbReference>
<dbReference type="PANTHER" id="PTHR31042">
    <property type="entry name" value="CORE-2/I-BRANCHING BETA-1,6-N-ACETYLGLUCOSAMINYLTRANSFERASE FAMILY PROTEIN-RELATED"/>
    <property type="match status" value="1"/>
</dbReference>
<evidence type="ECO:0000256" key="3">
    <source>
        <dbReference type="ARBA" id="ARBA00022679"/>
    </source>
</evidence>
<reference evidence="7" key="1">
    <citation type="submission" date="2023-05" db="EMBL/GenBank/DDBJ databases">
        <title>Nepenthes gracilis genome sequencing.</title>
        <authorList>
            <person name="Fukushima K."/>
        </authorList>
    </citation>
    <scope>NUCLEOTIDE SEQUENCE</scope>
    <source>
        <strain evidence="7">SING2019-196</strain>
    </source>
</reference>
<comment type="caution">
    <text evidence="7">The sequence shown here is derived from an EMBL/GenBank/DDBJ whole genome shotgun (WGS) entry which is preliminary data.</text>
</comment>
<accession>A0AAD3SJF6</accession>
<evidence type="ECO:0000256" key="4">
    <source>
        <dbReference type="ARBA" id="ARBA00023136"/>
    </source>
</evidence>
<evidence type="ECO:0008006" key="9">
    <source>
        <dbReference type="Google" id="ProtNLM"/>
    </source>
</evidence>
<dbReference type="Proteomes" id="UP001279734">
    <property type="component" value="Unassembled WGS sequence"/>
</dbReference>
<evidence type="ECO:0000256" key="2">
    <source>
        <dbReference type="ARBA" id="ARBA00022676"/>
    </source>
</evidence>
<dbReference type="GO" id="GO:0016020">
    <property type="term" value="C:membrane"/>
    <property type="evidence" value="ECO:0007669"/>
    <property type="project" value="UniProtKB-SubCell"/>
</dbReference>
<organism evidence="7 8">
    <name type="scientific">Nepenthes gracilis</name>
    <name type="common">Slender pitcher plant</name>
    <dbReference type="NCBI Taxonomy" id="150966"/>
    <lineage>
        <taxon>Eukaryota</taxon>
        <taxon>Viridiplantae</taxon>
        <taxon>Streptophyta</taxon>
        <taxon>Embryophyta</taxon>
        <taxon>Tracheophyta</taxon>
        <taxon>Spermatophyta</taxon>
        <taxon>Magnoliopsida</taxon>
        <taxon>eudicotyledons</taxon>
        <taxon>Gunneridae</taxon>
        <taxon>Pentapetalae</taxon>
        <taxon>Caryophyllales</taxon>
        <taxon>Nepenthaceae</taxon>
        <taxon>Nepenthes</taxon>
    </lineage>
</organism>
<evidence type="ECO:0000256" key="6">
    <source>
        <dbReference type="SAM" id="SignalP"/>
    </source>
</evidence>
<keyword evidence="5" id="KW-0325">Glycoprotein</keyword>
<evidence type="ECO:0000256" key="5">
    <source>
        <dbReference type="ARBA" id="ARBA00023180"/>
    </source>
</evidence>
<keyword evidence="6" id="KW-0732">Signal</keyword>
<keyword evidence="3" id="KW-0808">Transferase</keyword>